<dbReference type="GO" id="GO:0019781">
    <property type="term" value="F:NEDD8 activating enzyme activity"/>
    <property type="evidence" value="ECO:0007669"/>
    <property type="project" value="UniProtKB-UniRule"/>
</dbReference>
<keyword evidence="7" id="KW-1185">Reference proteome</keyword>
<comment type="similarity">
    <text evidence="2 4">Belongs to the ubiquitin-activating E1 family. ULA1 subfamily.</text>
</comment>
<evidence type="ECO:0000256" key="3">
    <source>
        <dbReference type="ARBA" id="ARBA00022786"/>
    </source>
</evidence>
<evidence type="ECO:0000313" key="7">
    <source>
        <dbReference type="Proteomes" id="UP000315522"/>
    </source>
</evidence>
<evidence type="ECO:0000256" key="2">
    <source>
        <dbReference type="ARBA" id="ARBA00006868"/>
    </source>
</evidence>
<dbReference type="EMBL" id="QGML01000519">
    <property type="protein sequence ID" value="TVY91562.1"/>
    <property type="molecule type" value="Genomic_DNA"/>
</dbReference>
<dbReference type="InterPro" id="IPR000594">
    <property type="entry name" value="ThiF_NAD_FAD-bd"/>
</dbReference>
<proteinExistence type="inferred from homology"/>
<dbReference type="SUPFAM" id="SSF69572">
    <property type="entry name" value="Activating enzymes of the ubiquitin-like proteins"/>
    <property type="match status" value="1"/>
</dbReference>
<evidence type="ECO:0000259" key="5">
    <source>
        <dbReference type="Pfam" id="PF00899"/>
    </source>
</evidence>
<dbReference type="InterPro" id="IPR045886">
    <property type="entry name" value="ThiF/MoeB/HesA"/>
</dbReference>
<organism evidence="6 7">
    <name type="scientific">Lachnellula willkommii</name>
    <dbReference type="NCBI Taxonomy" id="215461"/>
    <lineage>
        <taxon>Eukaryota</taxon>
        <taxon>Fungi</taxon>
        <taxon>Dikarya</taxon>
        <taxon>Ascomycota</taxon>
        <taxon>Pezizomycotina</taxon>
        <taxon>Leotiomycetes</taxon>
        <taxon>Helotiales</taxon>
        <taxon>Lachnaceae</taxon>
        <taxon>Lachnellula</taxon>
    </lineage>
</organism>
<dbReference type="AlphaFoldDB" id="A0A559MF15"/>
<feature type="domain" description="THIF-type NAD/FAD binding fold" evidence="5">
    <location>
        <begin position="23"/>
        <end position="542"/>
    </location>
</feature>
<dbReference type="InterPro" id="IPR035985">
    <property type="entry name" value="Ubiquitin-activating_enz"/>
</dbReference>
<dbReference type="PANTHER" id="PTHR10953">
    <property type="entry name" value="UBIQUITIN-ACTIVATING ENZYME E1"/>
    <property type="match status" value="1"/>
</dbReference>
<name>A0A559MF15_9HELO</name>
<comment type="function">
    <text evidence="4">Regulatory subunit of the dimeric UBA3-ULA1 E1 enzyme.</text>
</comment>
<dbReference type="PANTHER" id="PTHR10953:SF29">
    <property type="entry name" value="NEDD8-ACTIVATING ENZYME E1 REGULATORY SUBUNIT"/>
    <property type="match status" value="1"/>
</dbReference>
<dbReference type="Pfam" id="PF00899">
    <property type="entry name" value="ThiF"/>
    <property type="match status" value="1"/>
</dbReference>
<comment type="pathway">
    <text evidence="1 4">Protein modification; protein neddylation.</text>
</comment>
<accession>A0A559MF15</accession>
<gene>
    <name evidence="6" type="primary">nae1</name>
    <name evidence="6" type="ORF">LAWI1_G003591</name>
</gene>
<sequence>MTAVITDQVPPILKGPSDKEKKYDRQLRLWAASGQQALEDAHILLLNSGAGTVGVETLKNLVLPGIGKFTIADDATVKQADLGVNFFLDEDCLGKPRSECCVKLLQELNPDVKGDWFPREKVGSLQDPRGKKVANRIAQGESLDSLFAHEHNFTLIMYSLPIQTDSLALVQKYAEKNKVPLLSLHSAGFYSYFHIHLPGTFPIVDTHPESTATTDLRLLTPWPELSKFAADVTGDIEKQSAHEHGHIPYVALLLHYLGKWKDIHGSLPSTYKEKTAFRDTVSAGARRDNPEGGEENFDEAIAAVLKTISAPSLASSVKEVFDYKPSEVEASSSFWVIAGAIKQFYGKHNALPLPGSVPDMKAQSTIYVQLQNIYKAKARQDVSEVLEIVRAHPSGKDVEVAEVETFCKNAAFIKLIRGMDSTPPSVQTIASREFENDKTAELTMMPLSLLPIYLSLNATSHVPSASSSDILATVGKDVLGASDNQRLVEAAEEVARAKGGELHNISALTGGMVAQEVIKIITKQYIPIDNTCVFDGITSRAQVLRI</sequence>
<dbReference type="GO" id="GO:0045116">
    <property type="term" value="P:protein neddylation"/>
    <property type="evidence" value="ECO:0007669"/>
    <property type="project" value="UniProtKB-UniRule"/>
</dbReference>
<dbReference type="UniPathway" id="UPA00885"/>
<evidence type="ECO:0000313" key="6">
    <source>
        <dbReference type="EMBL" id="TVY91562.1"/>
    </source>
</evidence>
<dbReference type="Gene3D" id="3.40.50.720">
    <property type="entry name" value="NAD(P)-binding Rossmann-like Domain"/>
    <property type="match status" value="2"/>
</dbReference>
<dbReference type="Proteomes" id="UP000315522">
    <property type="component" value="Unassembled WGS sequence"/>
</dbReference>
<dbReference type="GO" id="GO:0005737">
    <property type="term" value="C:cytoplasm"/>
    <property type="evidence" value="ECO:0007669"/>
    <property type="project" value="TreeGrafter"/>
</dbReference>
<evidence type="ECO:0000256" key="4">
    <source>
        <dbReference type="PIRNR" id="PIRNR039099"/>
    </source>
</evidence>
<dbReference type="PIRSF" id="PIRSF039099">
    <property type="entry name" value="APP-BP1"/>
    <property type="match status" value="1"/>
</dbReference>
<protein>
    <recommendedName>
        <fullName evidence="4">NEDD8-activating enzyme E1 regulatory subunit</fullName>
    </recommendedName>
</protein>
<dbReference type="InterPro" id="IPR030667">
    <property type="entry name" value="APP-BP1"/>
</dbReference>
<keyword evidence="3 4" id="KW-0833">Ubl conjugation pathway</keyword>
<comment type="caution">
    <text evidence="6">The sequence shown here is derived from an EMBL/GenBank/DDBJ whole genome shotgun (WGS) entry which is preliminary data.</text>
</comment>
<reference evidence="6 7" key="1">
    <citation type="submission" date="2018-05" db="EMBL/GenBank/DDBJ databases">
        <title>Genome sequencing and assembly of the regulated plant pathogen Lachnellula willkommii and related sister species for the development of diagnostic species identification markers.</title>
        <authorList>
            <person name="Giroux E."/>
            <person name="Bilodeau G."/>
        </authorList>
    </citation>
    <scope>NUCLEOTIDE SEQUENCE [LARGE SCALE GENOMIC DNA]</scope>
    <source>
        <strain evidence="6 7">CBS 172.35</strain>
    </source>
</reference>
<evidence type="ECO:0000256" key="1">
    <source>
        <dbReference type="ARBA" id="ARBA00005032"/>
    </source>
</evidence>